<keyword evidence="5 8" id="KW-1133">Transmembrane helix</keyword>
<dbReference type="InterPro" id="IPR005498">
    <property type="entry name" value="T4SS_VirB10/TraB/TrbI"/>
</dbReference>
<evidence type="ECO:0000256" key="7">
    <source>
        <dbReference type="SAM" id="MobiDB-lite"/>
    </source>
</evidence>
<reference evidence="9 10" key="1">
    <citation type="submission" date="2016-08" db="EMBL/GenBank/DDBJ databases">
        <authorList>
            <person name="Seilhamer J.J."/>
        </authorList>
    </citation>
    <scope>NUCLEOTIDE SEQUENCE [LARGE SCALE GENOMIC DNA]</scope>
    <source>
        <strain evidence="9 10">CCBAU 10071</strain>
    </source>
</reference>
<name>A0A1C3XKE1_9BRAD</name>
<evidence type="ECO:0000313" key="9">
    <source>
        <dbReference type="EMBL" id="SCB52536.1"/>
    </source>
</evidence>
<keyword evidence="4 8" id="KW-0812">Transmembrane</keyword>
<evidence type="ECO:0000313" key="10">
    <source>
        <dbReference type="Proteomes" id="UP000183174"/>
    </source>
</evidence>
<evidence type="ECO:0000256" key="3">
    <source>
        <dbReference type="ARBA" id="ARBA00022475"/>
    </source>
</evidence>
<dbReference type="Proteomes" id="UP000183174">
    <property type="component" value="Unassembled WGS sequence"/>
</dbReference>
<dbReference type="AlphaFoldDB" id="A0A1C3XKE1"/>
<dbReference type="InterPro" id="IPR042217">
    <property type="entry name" value="T4SS_VirB10/TrbI"/>
</dbReference>
<protein>
    <submittedName>
        <fullName evidence="9">Type IV secretion system protein VirB10</fullName>
    </submittedName>
</protein>
<dbReference type="CDD" id="cd16429">
    <property type="entry name" value="VirB10"/>
    <property type="match status" value="1"/>
</dbReference>
<dbReference type="GO" id="GO:0005886">
    <property type="term" value="C:plasma membrane"/>
    <property type="evidence" value="ECO:0007669"/>
    <property type="project" value="UniProtKB-SubCell"/>
</dbReference>
<comment type="similarity">
    <text evidence="2">Belongs to the TrbI/VirB10 family.</text>
</comment>
<dbReference type="InterPro" id="IPR047695">
    <property type="entry name" value="T4SS_VirB10/PtlG"/>
</dbReference>
<dbReference type="RefSeq" id="WP_074448531.1">
    <property type="nucleotide sequence ID" value="NZ_FMAE01000034.1"/>
</dbReference>
<evidence type="ECO:0000256" key="2">
    <source>
        <dbReference type="ARBA" id="ARBA00010265"/>
    </source>
</evidence>
<evidence type="ECO:0000256" key="5">
    <source>
        <dbReference type="ARBA" id="ARBA00022989"/>
    </source>
</evidence>
<proteinExistence type="inferred from homology"/>
<dbReference type="NCBIfam" id="NF038091">
    <property type="entry name" value="T4SS_VirB10"/>
    <property type="match status" value="1"/>
</dbReference>
<evidence type="ECO:0000256" key="4">
    <source>
        <dbReference type="ARBA" id="ARBA00022692"/>
    </source>
</evidence>
<feature type="compositionally biased region" description="Basic and acidic residues" evidence="7">
    <location>
        <begin position="142"/>
        <end position="154"/>
    </location>
</feature>
<gene>
    <name evidence="9" type="ORF">GA0061099_103413</name>
</gene>
<dbReference type="EMBL" id="FMAE01000034">
    <property type="protein sequence ID" value="SCB52536.1"/>
    <property type="molecule type" value="Genomic_DNA"/>
</dbReference>
<comment type="subcellular location">
    <subcellularLocation>
        <location evidence="1">Cell membrane</location>
        <topology evidence="1">Single-pass membrane protein</topology>
    </subcellularLocation>
</comment>
<dbReference type="Gene3D" id="2.40.128.260">
    <property type="entry name" value="Type IV secretion system, VirB10/TraB/TrbI"/>
    <property type="match status" value="2"/>
</dbReference>
<evidence type="ECO:0000256" key="6">
    <source>
        <dbReference type="ARBA" id="ARBA00023136"/>
    </source>
</evidence>
<keyword evidence="3" id="KW-1003">Cell membrane</keyword>
<feature type="region of interest" description="Disordered" evidence="7">
    <location>
        <begin position="122"/>
        <end position="154"/>
    </location>
</feature>
<accession>A0A1C3XKE1</accession>
<sequence>MTEHENEILAGERGITPVGGGDNGRAAMLKRGFGALALTALAFLIIWGTWKSDKPVGESARKLMIRQAAAFEPAAEPPAAPITTASIPVAPIAVTPAAAVPAADQMLESARRAPVLAYNRPVASGRPPRDGLTASGALDPYDFGRPEPRNELADKLKPTPIEGVRAARLPNRNLLVTQGTSIPCVLETAMTSDVAGFVSCVVLRDVMSDSGNVVLMEKGTQVVGEYRGNVRRGSKRMFVLWARAKTPTGVIVALASPATDALGRAGFDGDIDTHFWERFGSALLLSIVGDASSIGRQQLQDGSIQINNTAGATNTAAGIAVEQSINIPPTLNKNQGELVNIFVARDLDFSSVYQLKRIENRTQILDRTLPGGIVGSAVVTK</sequence>
<keyword evidence="6 8" id="KW-0472">Membrane</keyword>
<evidence type="ECO:0000256" key="8">
    <source>
        <dbReference type="SAM" id="Phobius"/>
    </source>
</evidence>
<dbReference type="Pfam" id="PF03743">
    <property type="entry name" value="TrbI"/>
    <property type="match status" value="1"/>
</dbReference>
<evidence type="ECO:0000256" key="1">
    <source>
        <dbReference type="ARBA" id="ARBA00004162"/>
    </source>
</evidence>
<feature type="transmembrane region" description="Helical" evidence="8">
    <location>
        <begin position="33"/>
        <end position="50"/>
    </location>
</feature>
<organism evidence="9 10">
    <name type="scientific">Bradyrhizobium yuanmingense</name>
    <dbReference type="NCBI Taxonomy" id="108015"/>
    <lineage>
        <taxon>Bacteria</taxon>
        <taxon>Pseudomonadati</taxon>
        <taxon>Pseudomonadota</taxon>
        <taxon>Alphaproteobacteria</taxon>
        <taxon>Hyphomicrobiales</taxon>
        <taxon>Nitrobacteraceae</taxon>
        <taxon>Bradyrhizobium</taxon>
    </lineage>
</organism>